<sequence length="175" mass="19381">MRKLIQIGLCFVCALSLCACSATPELKKQTFTIELGQDVYANPSLYVKNANSRMEVRALSTGIRKKRNRFVTANMNYLVCGMYRFEIVSGSQTVTFHIKIKDTKAPTVSKSPDSITVTAGETIDWDSYFHASDLSGVEYTSDPAIETASTSEEVQLKISDRFGNSTTRTVQVNVN</sequence>
<name>A0A7W8CZL2_9FIRM</name>
<organism evidence="2 3">
    <name type="scientific">Catenisphaera adipataccumulans</name>
    <dbReference type="NCBI Taxonomy" id="700500"/>
    <lineage>
        <taxon>Bacteria</taxon>
        <taxon>Bacillati</taxon>
        <taxon>Bacillota</taxon>
        <taxon>Erysipelotrichia</taxon>
        <taxon>Erysipelotrichales</taxon>
        <taxon>Erysipelotrichaceae</taxon>
        <taxon>Catenisphaera</taxon>
    </lineage>
</organism>
<evidence type="ECO:0000256" key="1">
    <source>
        <dbReference type="SAM" id="SignalP"/>
    </source>
</evidence>
<dbReference type="AlphaFoldDB" id="A0A7W8CZL2"/>
<feature type="signal peptide" evidence="1">
    <location>
        <begin position="1"/>
        <end position="21"/>
    </location>
</feature>
<dbReference type="EMBL" id="JACHHK010000003">
    <property type="protein sequence ID" value="MBB5182870.1"/>
    <property type="molecule type" value="Genomic_DNA"/>
</dbReference>
<evidence type="ECO:0000313" key="3">
    <source>
        <dbReference type="Proteomes" id="UP000539953"/>
    </source>
</evidence>
<comment type="caution">
    <text evidence="2">The sequence shown here is derived from an EMBL/GenBank/DDBJ whole genome shotgun (WGS) entry which is preliminary data.</text>
</comment>
<proteinExistence type="predicted"/>
<dbReference type="PROSITE" id="PS51257">
    <property type="entry name" value="PROKAR_LIPOPROTEIN"/>
    <property type="match status" value="1"/>
</dbReference>
<keyword evidence="1" id="KW-0732">Signal</keyword>
<feature type="chain" id="PRO_5038460792" evidence="1">
    <location>
        <begin position="22"/>
        <end position="175"/>
    </location>
</feature>
<gene>
    <name evidence="2" type="ORF">HNQ47_000890</name>
</gene>
<protein>
    <submittedName>
        <fullName evidence="2">Plastocyanin</fullName>
    </submittedName>
</protein>
<evidence type="ECO:0000313" key="2">
    <source>
        <dbReference type="EMBL" id="MBB5182870.1"/>
    </source>
</evidence>
<reference evidence="2 3" key="1">
    <citation type="submission" date="2020-08" db="EMBL/GenBank/DDBJ databases">
        <title>Genomic Encyclopedia of Type Strains, Phase IV (KMG-IV): sequencing the most valuable type-strain genomes for metagenomic binning, comparative biology and taxonomic classification.</title>
        <authorList>
            <person name="Goeker M."/>
        </authorList>
    </citation>
    <scope>NUCLEOTIDE SEQUENCE [LARGE SCALE GENOMIC DNA]</scope>
    <source>
        <strain evidence="2 3">DSM 25799</strain>
    </source>
</reference>
<dbReference type="RefSeq" id="WP_183327958.1">
    <property type="nucleotide sequence ID" value="NZ_JACHHK010000003.1"/>
</dbReference>
<dbReference type="Proteomes" id="UP000539953">
    <property type="component" value="Unassembled WGS sequence"/>
</dbReference>
<keyword evidence="3" id="KW-1185">Reference proteome</keyword>
<accession>A0A7W8CZL2</accession>